<name>A0A7G9YG98_9EURY</name>
<organism evidence="1">
    <name type="scientific">Candidatus Methanogaster sp. ANME-2c ERB4</name>
    <dbReference type="NCBI Taxonomy" id="2759911"/>
    <lineage>
        <taxon>Archaea</taxon>
        <taxon>Methanobacteriati</taxon>
        <taxon>Methanobacteriota</taxon>
        <taxon>Stenosarchaea group</taxon>
        <taxon>Methanomicrobia</taxon>
        <taxon>Methanosarcinales</taxon>
        <taxon>ANME-2 cluster</taxon>
        <taxon>Candidatus Methanogasteraceae</taxon>
        <taxon>Candidatus Methanogaster</taxon>
    </lineage>
</organism>
<proteinExistence type="predicted"/>
<dbReference type="EMBL" id="MT631238">
    <property type="protein sequence ID" value="QNO47032.1"/>
    <property type="molecule type" value="Genomic_DNA"/>
</dbReference>
<sequence>MDSDYGEEDTTEDTEGTESCCFLCVLCALCGFPKPNSQKIIKSLLWGAISDELEIPEIVGDVATGVGLSVREFCPDAKNENFMRWLIVLCLTTTLGGG</sequence>
<accession>A0A7G9YG98</accession>
<protein>
    <submittedName>
        <fullName evidence="1">Uncharacterized protein</fullName>
    </submittedName>
</protein>
<reference evidence="1" key="1">
    <citation type="submission" date="2020-06" db="EMBL/GenBank/DDBJ databases">
        <title>Unique genomic features of the anaerobic methanotrophic archaea.</title>
        <authorList>
            <person name="Chadwick G.L."/>
            <person name="Skennerton C.T."/>
            <person name="Laso-Perez R."/>
            <person name="Leu A.O."/>
            <person name="Speth D.R."/>
            <person name="Yu H."/>
            <person name="Morgan-Lang C."/>
            <person name="Hatzenpichler R."/>
            <person name="Goudeau D."/>
            <person name="Malmstrom R."/>
            <person name="Brazelton W.J."/>
            <person name="Woyke T."/>
            <person name="Hallam S.J."/>
            <person name="Tyson G.W."/>
            <person name="Wegener G."/>
            <person name="Boetius A."/>
            <person name="Orphan V."/>
        </authorList>
    </citation>
    <scope>NUCLEOTIDE SEQUENCE</scope>
</reference>
<gene>
    <name evidence="1" type="ORF">LBHKAHFG_00013</name>
</gene>
<dbReference type="AlphaFoldDB" id="A0A7G9YG98"/>
<evidence type="ECO:0000313" key="1">
    <source>
        <dbReference type="EMBL" id="QNO47032.1"/>
    </source>
</evidence>